<dbReference type="SUPFAM" id="SSF47781">
    <property type="entry name" value="RuvA domain 2-like"/>
    <property type="match status" value="1"/>
</dbReference>
<dbReference type="InterPro" id="IPR051675">
    <property type="entry name" value="Endo/Exo/Phosphatase_dom_1"/>
</dbReference>
<accession>A0A5L4XSL3</accession>
<dbReference type="AlphaFoldDB" id="A0A5L4XSL3"/>
<evidence type="ECO:0000313" key="4">
    <source>
        <dbReference type="Proteomes" id="UP000535509"/>
    </source>
</evidence>
<dbReference type="Proteomes" id="UP000535509">
    <property type="component" value="Unassembled WGS sequence"/>
</dbReference>
<feature type="compositionally biased region" description="Basic and acidic residues" evidence="1">
    <location>
        <begin position="125"/>
        <end position="134"/>
    </location>
</feature>
<keyword evidence="4" id="KW-1185">Reference proteome</keyword>
<dbReference type="Pfam" id="PF12836">
    <property type="entry name" value="HHH_3"/>
    <property type="match status" value="1"/>
</dbReference>
<dbReference type="Gene3D" id="1.10.150.320">
    <property type="entry name" value="Photosystem II 12 kDa extrinsic protein"/>
    <property type="match status" value="1"/>
</dbReference>
<gene>
    <name evidence="3" type="ORF">CX802_05820</name>
</gene>
<dbReference type="GO" id="GO:0006281">
    <property type="term" value="P:DNA repair"/>
    <property type="evidence" value="ECO:0007669"/>
    <property type="project" value="InterPro"/>
</dbReference>
<name>A0A5L4XSL3_CAMFE</name>
<reference evidence="3 4" key="1">
    <citation type="submission" date="2018-06" db="EMBL/GenBank/DDBJ databases">
        <authorList>
            <consortium name="PulseNet: The National Subtyping Network for Foodborne Disease Surveillance"/>
            <person name="Tarr C.L."/>
            <person name="Trees E."/>
            <person name="Katz L.S."/>
            <person name="Carleton-Romer H.A."/>
            <person name="Stroika S."/>
            <person name="Kucerova Z."/>
            <person name="Roache K.F."/>
            <person name="Sabol A.L."/>
            <person name="Besser J."/>
            <person name="Gerner-Smidt P."/>
        </authorList>
    </citation>
    <scope>NUCLEOTIDE SEQUENCE [LARGE SCALE GENOMIC DNA]</scope>
    <source>
        <strain evidence="3 4">PNUSAC001503</strain>
    </source>
</reference>
<dbReference type="EMBL" id="AABTCC010000015">
    <property type="protein sequence ID" value="EAI8859343.1"/>
    <property type="molecule type" value="Genomic_DNA"/>
</dbReference>
<feature type="domain" description="Helix-hairpin-helix DNA-binding motif class 1" evidence="2">
    <location>
        <begin position="36"/>
        <end position="55"/>
    </location>
</feature>
<sequence length="134" mass="15042">MKYIIFKEFIMRLFSLIVLLASLAYCAVNLNTATKEELMALPGIGEINANAIIEYRKHTEFKSIDEIKNIKGISNKRFNVIKADLATTGNTDINSIKSKANIKDKKSKISNKDKVKNTNKTKSKTKSEKNSGEL</sequence>
<evidence type="ECO:0000313" key="3">
    <source>
        <dbReference type="EMBL" id="EAI8859343.1"/>
    </source>
</evidence>
<evidence type="ECO:0000256" key="1">
    <source>
        <dbReference type="SAM" id="MobiDB-lite"/>
    </source>
</evidence>
<dbReference type="InterPro" id="IPR010994">
    <property type="entry name" value="RuvA_2-like"/>
</dbReference>
<comment type="caution">
    <text evidence="3">The sequence shown here is derived from an EMBL/GenBank/DDBJ whole genome shotgun (WGS) entry which is preliminary data.</text>
</comment>
<protein>
    <recommendedName>
        <fullName evidence="2">Helix-hairpin-helix DNA-binding motif class 1 domain-containing protein</fullName>
    </recommendedName>
</protein>
<proteinExistence type="predicted"/>
<dbReference type="PANTHER" id="PTHR21180">
    <property type="entry name" value="ENDONUCLEASE/EXONUCLEASE/PHOSPHATASE FAMILY DOMAIN-CONTAINING PROTEIN 1"/>
    <property type="match status" value="1"/>
</dbReference>
<dbReference type="PANTHER" id="PTHR21180:SF32">
    <property type="entry name" value="ENDONUCLEASE_EXONUCLEASE_PHOSPHATASE FAMILY DOMAIN-CONTAINING PROTEIN 1"/>
    <property type="match status" value="1"/>
</dbReference>
<feature type="region of interest" description="Disordered" evidence="1">
    <location>
        <begin position="104"/>
        <end position="134"/>
    </location>
</feature>
<dbReference type="SMART" id="SM00278">
    <property type="entry name" value="HhH1"/>
    <property type="match status" value="2"/>
</dbReference>
<dbReference type="GO" id="GO:0003677">
    <property type="term" value="F:DNA binding"/>
    <property type="evidence" value="ECO:0007669"/>
    <property type="project" value="InterPro"/>
</dbReference>
<dbReference type="OMA" id="QIMEYRK"/>
<evidence type="ECO:0000259" key="2">
    <source>
        <dbReference type="SMART" id="SM00278"/>
    </source>
</evidence>
<dbReference type="InterPro" id="IPR003583">
    <property type="entry name" value="Hlx-hairpin-Hlx_DNA-bd_motif"/>
</dbReference>
<organism evidence="3 4">
    <name type="scientific">Campylobacter fetus</name>
    <dbReference type="NCBI Taxonomy" id="196"/>
    <lineage>
        <taxon>Bacteria</taxon>
        <taxon>Pseudomonadati</taxon>
        <taxon>Campylobacterota</taxon>
        <taxon>Epsilonproteobacteria</taxon>
        <taxon>Campylobacterales</taxon>
        <taxon>Campylobacteraceae</taxon>
        <taxon>Campylobacter</taxon>
    </lineage>
</organism>
<feature type="domain" description="Helix-hairpin-helix DNA-binding motif class 1" evidence="2">
    <location>
        <begin position="65"/>
        <end position="84"/>
    </location>
</feature>